<comment type="similarity">
    <text evidence="8">Belongs to the cytochrome P450 family.</text>
</comment>
<evidence type="ECO:0000256" key="2">
    <source>
        <dbReference type="ARBA" id="ARBA00022692"/>
    </source>
</evidence>
<dbReference type="InterPro" id="IPR036396">
    <property type="entry name" value="Cyt_P450_sf"/>
</dbReference>
<evidence type="ECO:0000256" key="1">
    <source>
        <dbReference type="ARBA" id="ARBA00004167"/>
    </source>
</evidence>
<evidence type="ECO:0000256" key="5">
    <source>
        <dbReference type="ARBA" id="ARBA00023002"/>
    </source>
</evidence>
<evidence type="ECO:0000256" key="8">
    <source>
        <dbReference type="RuleBase" id="RU000461"/>
    </source>
</evidence>
<dbReference type="CDD" id="cd11043">
    <property type="entry name" value="CYP90-like"/>
    <property type="match status" value="1"/>
</dbReference>
<dbReference type="GO" id="GO:0020037">
    <property type="term" value="F:heme binding"/>
    <property type="evidence" value="ECO:0007669"/>
    <property type="project" value="InterPro"/>
</dbReference>
<dbReference type="InterPro" id="IPR001128">
    <property type="entry name" value="Cyt_P450"/>
</dbReference>
<comment type="subcellular location">
    <subcellularLocation>
        <location evidence="1">Membrane</location>
        <topology evidence="1">Single-pass membrane protein</topology>
    </subcellularLocation>
</comment>
<dbReference type="AlphaFoldDB" id="A0A2R6S2K4"/>
<dbReference type="PANTHER" id="PTHR24286:SF235">
    <property type="entry name" value="CYTOCHROME P450"/>
    <property type="match status" value="1"/>
</dbReference>
<comment type="cofactor">
    <cofactor evidence="7">
        <name>heme</name>
        <dbReference type="ChEBI" id="CHEBI:30413"/>
    </cofactor>
</comment>
<dbReference type="PRINTS" id="PR00463">
    <property type="entry name" value="EP450I"/>
</dbReference>
<keyword evidence="3 7" id="KW-0479">Metal-binding</keyword>
<keyword evidence="9" id="KW-0472">Membrane</keyword>
<dbReference type="FunFam" id="1.10.630.10:FF:000086">
    <property type="entry name" value="cytochrome P450 90A1-like isoform X1"/>
    <property type="match status" value="1"/>
</dbReference>
<keyword evidence="4 9" id="KW-1133">Transmembrane helix</keyword>
<dbReference type="GO" id="GO:0016020">
    <property type="term" value="C:membrane"/>
    <property type="evidence" value="ECO:0007669"/>
    <property type="project" value="UniProtKB-SubCell"/>
</dbReference>
<comment type="caution">
    <text evidence="10">The sequence shown here is derived from an EMBL/GenBank/DDBJ whole genome shotgun (WGS) entry which is preliminary data.</text>
</comment>
<dbReference type="Pfam" id="PF00067">
    <property type="entry name" value="p450"/>
    <property type="match status" value="1"/>
</dbReference>
<evidence type="ECO:0000256" key="6">
    <source>
        <dbReference type="ARBA" id="ARBA00023004"/>
    </source>
</evidence>
<dbReference type="InterPro" id="IPR002401">
    <property type="entry name" value="Cyt_P450_E_grp-I"/>
</dbReference>
<organism evidence="10 11">
    <name type="scientific">Actinidia chinensis var. chinensis</name>
    <name type="common">Chinese soft-hair kiwi</name>
    <dbReference type="NCBI Taxonomy" id="1590841"/>
    <lineage>
        <taxon>Eukaryota</taxon>
        <taxon>Viridiplantae</taxon>
        <taxon>Streptophyta</taxon>
        <taxon>Embryophyta</taxon>
        <taxon>Tracheophyta</taxon>
        <taxon>Spermatophyta</taxon>
        <taxon>Magnoliopsida</taxon>
        <taxon>eudicotyledons</taxon>
        <taxon>Gunneridae</taxon>
        <taxon>Pentapetalae</taxon>
        <taxon>asterids</taxon>
        <taxon>Ericales</taxon>
        <taxon>Actinidiaceae</taxon>
        <taxon>Actinidia</taxon>
    </lineage>
</organism>
<dbReference type="GO" id="GO:0016125">
    <property type="term" value="P:sterol metabolic process"/>
    <property type="evidence" value="ECO:0007669"/>
    <property type="project" value="TreeGrafter"/>
</dbReference>
<dbReference type="GO" id="GO:0016705">
    <property type="term" value="F:oxidoreductase activity, acting on paired donors, with incorporation or reduction of molecular oxygen"/>
    <property type="evidence" value="ECO:0007669"/>
    <property type="project" value="InterPro"/>
</dbReference>
<dbReference type="PROSITE" id="PS00086">
    <property type="entry name" value="CYTOCHROME_P450"/>
    <property type="match status" value="1"/>
</dbReference>
<evidence type="ECO:0000256" key="3">
    <source>
        <dbReference type="ARBA" id="ARBA00022723"/>
    </source>
</evidence>
<evidence type="ECO:0000313" key="10">
    <source>
        <dbReference type="EMBL" id="PSS36502.1"/>
    </source>
</evidence>
<dbReference type="GO" id="GO:0004497">
    <property type="term" value="F:monooxygenase activity"/>
    <property type="evidence" value="ECO:0007669"/>
    <property type="project" value="UniProtKB-KW"/>
</dbReference>
<dbReference type="GO" id="GO:0016132">
    <property type="term" value="P:brassinosteroid biosynthetic process"/>
    <property type="evidence" value="ECO:0007669"/>
    <property type="project" value="TreeGrafter"/>
</dbReference>
<reference evidence="10 11" key="1">
    <citation type="submission" date="2017-07" db="EMBL/GenBank/DDBJ databases">
        <title>An improved, manually edited Actinidia chinensis var. chinensis (kiwifruit) genome highlights the challenges associated with draft genomes and gene prediction in plants.</title>
        <authorList>
            <person name="Pilkington S."/>
            <person name="Crowhurst R."/>
            <person name="Hilario E."/>
            <person name="Nardozza S."/>
            <person name="Fraser L."/>
            <person name="Peng Y."/>
            <person name="Gunaseelan K."/>
            <person name="Simpson R."/>
            <person name="Tahir J."/>
            <person name="Deroles S."/>
            <person name="Templeton K."/>
            <person name="Luo Z."/>
            <person name="Davy M."/>
            <person name="Cheng C."/>
            <person name="Mcneilage M."/>
            <person name="Scaglione D."/>
            <person name="Liu Y."/>
            <person name="Zhang Q."/>
            <person name="Datson P."/>
            <person name="De Silva N."/>
            <person name="Gardiner S."/>
            <person name="Bassett H."/>
            <person name="Chagne D."/>
            <person name="Mccallum J."/>
            <person name="Dzierzon H."/>
            <person name="Deng C."/>
            <person name="Wang Y.-Y."/>
            <person name="Barron N."/>
            <person name="Manako K."/>
            <person name="Bowen J."/>
            <person name="Foster T."/>
            <person name="Erridge Z."/>
            <person name="Tiffin H."/>
            <person name="Waite C."/>
            <person name="Davies K."/>
            <person name="Grierson E."/>
            <person name="Laing W."/>
            <person name="Kirk R."/>
            <person name="Chen X."/>
            <person name="Wood M."/>
            <person name="Montefiori M."/>
            <person name="Brummell D."/>
            <person name="Schwinn K."/>
            <person name="Catanach A."/>
            <person name="Fullerton C."/>
            <person name="Li D."/>
            <person name="Meiyalaghan S."/>
            <person name="Nieuwenhuizen N."/>
            <person name="Read N."/>
            <person name="Prakash R."/>
            <person name="Hunter D."/>
            <person name="Zhang H."/>
            <person name="Mckenzie M."/>
            <person name="Knabel M."/>
            <person name="Harris A."/>
            <person name="Allan A."/>
            <person name="Chen A."/>
            <person name="Janssen B."/>
            <person name="Plunkett B."/>
            <person name="Dwamena C."/>
            <person name="Voogd C."/>
            <person name="Leif D."/>
            <person name="Lafferty D."/>
            <person name="Souleyre E."/>
            <person name="Varkonyi-Gasic E."/>
            <person name="Gambi F."/>
            <person name="Hanley J."/>
            <person name="Yao J.-L."/>
            <person name="Cheung J."/>
            <person name="David K."/>
            <person name="Warren B."/>
            <person name="Marsh K."/>
            <person name="Snowden K."/>
            <person name="Lin-Wang K."/>
            <person name="Brian L."/>
            <person name="Martinez-Sanchez M."/>
            <person name="Wang M."/>
            <person name="Ileperuma N."/>
            <person name="Macnee N."/>
            <person name="Campin R."/>
            <person name="Mcatee P."/>
            <person name="Drummond R."/>
            <person name="Espley R."/>
            <person name="Ireland H."/>
            <person name="Wu R."/>
            <person name="Atkinson R."/>
            <person name="Karunairetnam S."/>
            <person name="Bulley S."/>
            <person name="Chunkath S."/>
            <person name="Hanley Z."/>
            <person name="Storey R."/>
            <person name="Thrimawithana A."/>
            <person name="Thomson S."/>
            <person name="David C."/>
            <person name="Testolin R."/>
        </authorList>
    </citation>
    <scope>NUCLEOTIDE SEQUENCE [LARGE SCALE GENOMIC DNA]</scope>
    <source>
        <strain evidence="11">cv. Red5</strain>
        <tissue evidence="10">Young leaf</tissue>
    </source>
</reference>
<keyword evidence="5 8" id="KW-0560">Oxidoreductase</keyword>
<dbReference type="STRING" id="1590841.A0A2R6S2K4"/>
<name>A0A2R6S2K4_ACTCC</name>
<evidence type="ECO:0000256" key="4">
    <source>
        <dbReference type="ARBA" id="ARBA00022989"/>
    </source>
</evidence>
<gene>
    <name evidence="10" type="ORF">CEY00_Acc01017</name>
</gene>
<feature type="binding site" description="axial binding residue" evidence="7">
    <location>
        <position position="440"/>
    </location>
    <ligand>
        <name>heme</name>
        <dbReference type="ChEBI" id="CHEBI:30413"/>
    </ligand>
    <ligandPart>
        <name>Fe</name>
        <dbReference type="ChEBI" id="CHEBI:18248"/>
    </ligandPart>
</feature>
<feature type="transmembrane region" description="Helical" evidence="9">
    <location>
        <begin position="16"/>
        <end position="41"/>
    </location>
</feature>
<dbReference type="InterPro" id="IPR017972">
    <property type="entry name" value="Cyt_P450_CS"/>
</dbReference>
<keyword evidence="11" id="KW-1185">Reference proteome</keyword>
<dbReference type="SUPFAM" id="SSF48264">
    <property type="entry name" value="Cytochrome P450"/>
    <property type="match status" value="1"/>
</dbReference>
<keyword evidence="8" id="KW-0503">Monooxygenase</keyword>
<evidence type="ECO:0000256" key="7">
    <source>
        <dbReference type="PIRSR" id="PIRSR602401-1"/>
    </source>
</evidence>
<evidence type="ECO:0000313" key="11">
    <source>
        <dbReference type="Proteomes" id="UP000241394"/>
    </source>
</evidence>
<keyword evidence="2 9" id="KW-0812">Transmembrane</keyword>
<dbReference type="OrthoDB" id="2789670at2759"/>
<evidence type="ECO:0000256" key="9">
    <source>
        <dbReference type="SAM" id="Phobius"/>
    </source>
</evidence>
<reference evidence="11" key="2">
    <citation type="journal article" date="2018" name="BMC Genomics">
        <title>A manually annotated Actinidia chinensis var. chinensis (kiwifruit) genome highlights the challenges associated with draft genomes and gene prediction in plants.</title>
        <authorList>
            <person name="Pilkington S.M."/>
            <person name="Crowhurst R."/>
            <person name="Hilario E."/>
            <person name="Nardozza S."/>
            <person name="Fraser L."/>
            <person name="Peng Y."/>
            <person name="Gunaseelan K."/>
            <person name="Simpson R."/>
            <person name="Tahir J."/>
            <person name="Deroles S.C."/>
            <person name="Templeton K."/>
            <person name="Luo Z."/>
            <person name="Davy M."/>
            <person name="Cheng C."/>
            <person name="McNeilage M."/>
            <person name="Scaglione D."/>
            <person name="Liu Y."/>
            <person name="Zhang Q."/>
            <person name="Datson P."/>
            <person name="De Silva N."/>
            <person name="Gardiner S.E."/>
            <person name="Bassett H."/>
            <person name="Chagne D."/>
            <person name="McCallum J."/>
            <person name="Dzierzon H."/>
            <person name="Deng C."/>
            <person name="Wang Y.Y."/>
            <person name="Barron L."/>
            <person name="Manako K."/>
            <person name="Bowen J."/>
            <person name="Foster T.M."/>
            <person name="Erridge Z.A."/>
            <person name="Tiffin H."/>
            <person name="Waite C.N."/>
            <person name="Davies K.M."/>
            <person name="Grierson E.P."/>
            <person name="Laing W.A."/>
            <person name="Kirk R."/>
            <person name="Chen X."/>
            <person name="Wood M."/>
            <person name="Montefiori M."/>
            <person name="Brummell D.A."/>
            <person name="Schwinn K.E."/>
            <person name="Catanach A."/>
            <person name="Fullerton C."/>
            <person name="Li D."/>
            <person name="Meiyalaghan S."/>
            <person name="Nieuwenhuizen N."/>
            <person name="Read N."/>
            <person name="Prakash R."/>
            <person name="Hunter D."/>
            <person name="Zhang H."/>
            <person name="McKenzie M."/>
            <person name="Knabel M."/>
            <person name="Harris A."/>
            <person name="Allan A.C."/>
            <person name="Gleave A."/>
            <person name="Chen A."/>
            <person name="Janssen B.J."/>
            <person name="Plunkett B."/>
            <person name="Ampomah-Dwamena C."/>
            <person name="Voogd C."/>
            <person name="Leif D."/>
            <person name="Lafferty D."/>
            <person name="Souleyre E.J.F."/>
            <person name="Varkonyi-Gasic E."/>
            <person name="Gambi F."/>
            <person name="Hanley J."/>
            <person name="Yao J.L."/>
            <person name="Cheung J."/>
            <person name="David K.M."/>
            <person name="Warren B."/>
            <person name="Marsh K."/>
            <person name="Snowden K.C."/>
            <person name="Lin-Wang K."/>
            <person name="Brian L."/>
            <person name="Martinez-Sanchez M."/>
            <person name="Wang M."/>
            <person name="Ileperuma N."/>
            <person name="Macnee N."/>
            <person name="Campin R."/>
            <person name="McAtee P."/>
            <person name="Drummond R.S.M."/>
            <person name="Espley R.V."/>
            <person name="Ireland H.S."/>
            <person name="Wu R."/>
            <person name="Atkinson R.G."/>
            <person name="Karunairetnam S."/>
            <person name="Bulley S."/>
            <person name="Chunkath S."/>
            <person name="Hanley Z."/>
            <person name="Storey R."/>
            <person name="Thrimawithana A.H."/>
            <person name="Thomson S."/>
            <person name="David C."/>
            <person name="Testolin R."/>
            <person name="Huang H."/>
            <person name="Hellens R.P."/>
            <person name="Schaffer R.J."/>
        </authorList>
    </citation>
    <scope>NUCLEOTIDE SEQUENCE [LARGE SCALE GENOMIC DNA]</scope>
    <source>
        <strain evidence="11">cv. Red5</strain>
    </source>
</reference>
<dbReference type="PRINTS" id="PR00385">
    <property type="entry name" value="P450"/>
</dbReference>
<proteinExistence type="inferred from homology"/>
<dbReference type="Proteomes" id="UP000241394">
    <property type="component" value="Chromosome LG1"/>
</dbReference>
<keyword evidence="7 8" id="KW-0349">Heme</keyword>
<dbReference type="GO" id="GO:0010268">
    <property type="term" value="P:brassinosteroid homeostasis"/>
    <property type="evidence" value="ECO:0007669"/>
    <property type="project" value="TreeGrafter"/>
</dbReference>
<dbReference type="GO" id="GO:0005506">
    <property type="term" value="F:iron ion binding"/>
    <property type="evidence" value="ECO:0007669"/>
    <property type="project" value="InterPro"/>
</dbReference>
<accession>A0A2R6S2K4</accession>
<keyword evidence="6 7" id="KW-0408">Iron</keyword>
<dbReference type="Gene3D" id="1.10.630.10">
    <property type="entry name" value="Cytochrome P450"/>
    <property type="match status" value="1"/>
</dbReference>
<dbReference type="PANTHER" id="PTHR24286">
    <property type="entry name" value="CYTOCHROME P450 26"/>
    <property type="match status" value="1"/>
</dbReference>
<dbReference type="OMA" id="DAMCNML"/>
<dbReference type="InParanoid" id="A0A2R6S2K4"/>
<dbReference type="Gramene" id="PSS36502">
    <property type="protein sequence ID" value="PSS36502"/>
    <property type="gene ID" value="CEY00_Acc01017"/>
</dbReference>
<sequence>MIQEKLKMLTLQKDELFFLIMNNYDIIFAALLSIGVSLLLSKASRRVSSERSGIPGRQGIPFLGETLSFLSATNSTKGVYDFVRLRRLWHGKWFKTRLFGKTHVFVPSTEGAKAIFTNDFALFNKGFVKSMADAVGKKSLLCVPQESHKRIRRLLSDPFSMNSLSKFVQKFDYMLCERLKKLEEDGKSFVLLKFNMKIAFDAMCNMLMSITDTSLLQQIERDCTAISDAMLSFPVMIPGTRYYKGIKARTRIMKTFEAMIACRRRGKESQEDFLQTMLQRDSYPANEKLDDSEIMDNLLTLIIAGQTTTAAAMMWSVKFLDENREVQDRLREEQLAILKNKPDGYLLTLEDLNNMSYASKVIKETLRMSNVLLWYPRVALDDCTIEGYYIKKGWHMNVDATCIHYDPAFYKDPMQFDPSRFDEIQKPYSYIPFGAGPRTCLGINMAKATMSVFLHRLTGGYRWTVDDPDPSLERKAHIPRLRSGCPITLTALQDHKHAMTS</sequence>
<dbReference type="EMBL" id="NKQK01000001">
    <property type="protein sequence ID" value="PSS36502.1"/>
    <property type="molecule type" value="Genomic_DNA"/>
</dbReference>
<protein>
    <submittedName>
        <fullName evidence="10">Abscisic acid 8'-hydroxylase</fullName>
    </submittedName>
</protein>